<evidence type="ECO:0000313" key="2">
    <source>
        <dbReference type="Proteomes" id="UP000289152"/>
    </source>
</evidence>
<dbReference type="InParanoid" id="A0A4Q1BKM4"/>
<dbReference type="Pfam" id="PF19271">
    <property type="entry name" value="Nis1"/>
    <property type="match status" value="2"/>
</dbReference>
<reference evidence="1 2" key="1">
    <citation type="submission" date="2016-06" db="EMBL/GenBank/DDBJ databases">
        <title>Evolution of pathogenesis and genome organization in the Tremellales.</title>
        <authorList>
            <person name="Cuomo C."/>
            <person name="Litvintseva A."/>
            <person name="Heitman J."/>
            <person name="Chen Y."/>
            <person name="Sun S."/>
            <person name="Springer D."/>
            <person name="Dromer F."/>
            <person name="Young S."/>
            <person name="Zeng Q."/>
            <person name="Chapman S."/>
            <person name="Gujja S."/>
            <person name="Saif S."/>
            <person name="Birren B."/>
        </authorList>
    </citation>
    <scope>NUCLEOTIDE SEQUENCE [LARGE SCALE GENOMIC DNA]</scope>
    <source>
        <strain evidence="1 2">ATCC 28783</strain>
    </source>
</reference>
<gene>
    <name evidence="1" type="ORF">M231_04373</name>
</gene>
<accession>A0A4Q1BKM4</accession>
<proteinExistence type="predicted"/>
<dbReference type="InterPro" id="IPR045469">
    <property type="entry name" value="Nis1"/>
</dbReference>
<organism evidence="1 2">
    <name type="scientific">Tremella mesenterica</name>
    <name type="common">Jelly fungus</name>
    <dbReference type="NCBI Taxonomy" id="5217"/>
    <lineage>
        <taxon>Eukaryota</taxon>
        <taxon>Fungi</taxon>
        <taxon>Dikarya</taxon>
        <taxon>Basidiomycota</taxon>
        <taxon>Agaricomycotina</taxon>
        <taxon>Tremellomycetes</taxon>
        <taxon>Tremellales</taxon>
        <taxon>Tremellaceae</taxon>
        <taxon>Tremella</taxon>
    </lineage>
</organism>
<dbReference type="EMBL" id="SDIL01000049">
    <property type="protein sequence ID" value="RXK38331.1"/>
    <property type="molecule type" value="Genomic_DNA"/>
</dbReference>
<comment type="caution">
    <text evidence="1">The sequence shown here is derived from an EMBL/GenBank/DDBJ whole genome shotgun (WGS) entry which is preliminary data.</text>
</comment>
<dbReference type="VEuPathDB" id="FungiDB:TREMEDRAFT_62448"/>
<dbReference type="Proteomes" id="UP000289152">
    <property type="component" value="Unassembled WGS sequence"/>
</dbReference>
<keyword evidence="2" id="KW-1185">Reference proteome</keyword>
<name>A0A4Q1BKM4_TREME</name>
<sequence>MLPLRYLLFLVSTLGFVVGNIGRIYSIQAPSILHPGKSFEVKVFFTKFDDHFQELGLLFGLKNSSIVCTSCVGEPIGYFNLYRPGESFKDIRKYSLRVPSDVEGDYTLVASFASVEGVEAQTLVQVVNQYTAHLFHSYAPNLTFDRENPVRPQESISTFNFTSPTTHNTMKNPTFTLPVIVALLTCVAGYPGIITQVEFPDVLVAGDNIDITIHYVPVSDSYEDLGIVWGLKPQELDCGPYCTGEVLGYSDLYGPDDSFHQDYTVNVHLPRSFQGEYTLISSIFYREGSDSTTGFRALYKNVTIVPPPPHPHPDKASGYRRARGIATVAGIAETHKRAIAIIHKTSVKSGAKETGA</sequence>
<dbReference type="AlphaFoldDB" id="A0A4Q1BKM4"/>
<protein>
    <submittedName>
        <fullName evidence="1">Uncharacterized protein</fullName>
    </submittedName>
</protein>
<evidence type="ECO:0000313" key="1">
    <source>
        <dbReference type="EMBL" id="RXK38331.1"/>
    </source>
</evidence>